<dbReference type="PANTHER" id="PTHR34790">
    <property type="entry name" value="PHOTOSYSTEM II CORE COMPLEX PROTEINS PSBY, CHLOROPLASTIC"/>
    <property type="match status" value="1"/>
</dbReference>
<keyword evidence="7" id="KW-0604">Photosystem II</keyword>
<name>A0A6L2L412_TANCI</name>
<evidence type="ECO:0000256" key="5">
    <source>
        <dbReference type="ARBA" id="ARBA00023078"/>
    </source>
</evidence>
<dbReference type="EMBL" id="BKCJ010003499">
    <property type="protein sequence ID" value="GEU55452.1"/>
    <property type="molecule type" value="Genomic_DNA"/>
</dbReference>
<dbReference type="GO" id="GO:0009523">
    <property type="term" value="C:photosystem II"/>
    <property type="evidence" value="ECO:0007669"/>
    <property type="project" value="UniProtKB-KW"/>
</dbReference>
<keyword evidence="6 8" id="KW-0472">Membrane</keyword>
<organism evidence="9">
    <name type="scientific">Tanacetum cinerariifolium</name>
    <name type="common">Dalmatian daisy</name>
    <name type="synonym">Chrysanthemum cinerariifolium</name>
    <dbReference type="NCBI Taxonomy" id="118510"/>
    <lineage>
        <taxon>Eukaryota</taxon>
        <taxon>Viridiplantae</taxon>
        <taxon>Streptophyta</taxon>
        <taxon>Embryophyta</taxon>
        <taxon>Tracheophyta</taxon>
        <taxon>Spermatophyta</taxon>
        <taxon>Magnoliopsida</taxon>
        <taxon>eudicotyledons</taxon>
        <taxon>Gunneridae</taxon>
        <taxon>Pentapetalae</taxon>
        <taxon>asterids</taxon>
        <taxon>campanulids</taxon>
        <taxon>Asterales</taxon>
        <taxon>Asteraceae</taxon>
        <taxon>Asteroideae</taxon>
        <taxon>Anthemideae</taxon>
        <taxon>Anthemidinae</taxon>
        <taxon>Tanacetum</taxon>
    </lineage>
</organism>
<evidence type="ECO:0000256" key="8">
    <source>
        <dbReference type="SAM" id="Phobius"/>
    </source>
</evidence>
<dbReference type="GO" id="GO:0015979">
    <property type="term" value="P:photosynthesis"/>
    <property type="evidence" value="ECO:0007669"/>
    <property type="project" value="UniProtKB-KW"/>
</dbReference>
<dbReference type="Pfam" id="PF06298">
    <property type="entry name" value="PsbY"/>
    <property type="match status" value="1"/>
</dbReference>
<feature type="transmembrane region" description="Helical" evidence="8">
    <location>
        <begin position="120"/>
        <end position="139"/>
    </location>
</feature>
<dbReference type="GO" id="GO:0030145">
    <property type="term" value="F:manganese ion binding"/>
    <property type="evidence" value="ECO:0007669"/>
    <property type="project" value="InterPro"/>
</dbReference>
<sequence>MRRHWWIPQKMLSEQNKKNRSFNLISPAVGTKSVARRINMVSRFYKTFIIHYLCCSSTALRICANHNFEKERRENVTAVDSYENAHYYGKKKKMVSDEAVAVLDALLLCVTVDVSWTKRVIVGLGVGGGLAAASGFVATPEASAPANYNRGTFLLIVIAPTIVWVLYNILQPALNLINKMRN</sequence>
<keyword evidence="3 8" id="KW-0812">Transmembrane</keyword>
<dbReference type="PANTHER" id="PTHR34790:SF1">
    <property type="entry name" value="PHOTOSYSTEM II CORE COMPLEX PROTEINS PSBY, CHLOROPLASTIC"/>
    <property type="match status" value="1"/>
</dbReference>
<dbReference type="GO" id="GO:0045454">
    <property type="term" value="P:cell redox homeostasis"/>
    <property type="evidence" value="ECO:0007669"/>
    <property type="project" value="TreeGrafter"/>
</dbReference>
<evidence type="ECO:0000256" key="3">
    <source>
        <dbReference type="ARBA" id="ARBA00022692"/>
    </source>
</evidence>
<accession>A0A6L2L412</accession>
<dbReference type="InterPro" id="IPR038760">
    <property type="entry name" value="PsbY_plant"/>
</dbReference>
<evidence type="ECO:0000256" key="4">
    <source>
        <dbReference type="ARBA" id="ARBA00022989"/>
    </source>
</evidence>
<evidence type="ECO:0000256" key="7">
    <source>
        <dbReference type="ARBA" id="ARBA00023276"/>
    </source>
</evidence>
<gene>
    <name evidence="9" type="ORF">Tci_027430</name>
</gene>
<evidence type="ECO:0000256" key="6">
    <source>
        <dbReference type="ARBA" id="ARBA00023136"/>
    </source>
</evidence>
<comment type="subcellular location">
    <subcellularLocation>
        <location evidence="1">Membrane</location>
    </subcellularLocation>
</comment>
<keyword evidence="4 8" id="KW-1133">Transmembrane helix</keyword>
<dbReference type="AlphaFoldDB" id="A0A6L2L412"/>
<dbReference type="InterPro" id="IPR009388">
    <property type="entry name" value="PSII_PsbY"/>
</dbReference>
<proteinExistence type="predicted"/>
<keyword evidence="5" id="KW-0793">Thylakoid</keyword>
<protein>
    <submittedName>
        <fullName evidence="9">Photosystem II core complex proteins psbY, chloroplastic</fullName>
    </submittedName>
</protein>
<evidence type="ECO:0000256" key="1">
    <source>
        <dbReference type="ARBA" id="ARBA00004370"/>
    </source>
</evidence>
<feature type="transmembrane region" description="Helical" evidence="8">
    <location>
        <begin position="151"/>
        <end position="170"/>
    </location>
</feature>
<comment type="caution">
    <text evidence="9">The sequence shown here is derived from an EMBL/GenBank/DDBJ whole genome shotgun (WGS) entry which is preliminary data.</text>
</comment>
<evidence type="ECO:0000313" key="9">
    <source>
        <dbReference type="EMBL" id="GEU55452.1"/>
    </source>
</evidence>
<keyword evidence="2" id="KW-0602">Photosynthesis</keyword>
<evidence type="ECO:0000256" key="2">
    <source>
        <dbReference type="ARBA" id="ARBA00022531"/>
    </source>
</evidence>
<dbReference type="GO" id="GO:0009534">
    <property type="term" value="C:chloroplast thylakoid"/>
    <property type="evidence" value="ECO:0007669"/>
    <property type="project" value="TreeGrafter"/>
</dbReference>
<reference evidence="9" key="1">
    <citation type="journal article" date="2019" name="Sci. Rep.">
        <title>Draft genome of Tanacetum cinerariifolium, the natural source of mosquito coil.</title>
        <authorList>
            <person name="Yamashiro T."/>
            <person name="Shiraishi A."/>
            <person name="Satake H."/>
            <person name="Nakayama K."/>
        </authorList>
    </citation>
    <scope>NUCLEOTIDE SEQUENCE</scope>
</reference>